<dbReference type="GO" id="GO:0005737">
    <property type="term" value="C:cytoplasm"/>
    <property type="evidence" value="ECO:0007669"/>
    <property type="project" value="UniProtKB-SubCell"/>
</dbReference>
<keyword evidence="11" id="KW-1185">Reference proteome</keyword>
<accession>A0A3N1UR20</accession>
<dbReference type="InterPro" id="IPR036402">
    <property type="entry name" value="EF-Ts_dimer_sf"/>
</dbReference>
<gene>
    <name evidence="5" type="primary">tsf</name>
    <name evidence="10" type="ORF">EDC27_1558</name>
</gene>
<evidence type="ECO:0000256" key="8">
    <source>
        <dbReference type="SAM" id="MobiDB-lite"/>
    </source>
</evidence>
<dbReference type="Proteomes" id="UP000276223">
    <property type="component" value="Unassembled WGS sequence"/>
</dbReference>
<proteinExistence type="inferred from homology"/>
<feature type="domain" description="Translation elongation factor EFTs/EF1B dimerisation" evidence="9">
    <location>
        <begin position="123"/>
        <end position="316"/>
    </location>
</feature>
<dbReference type="InterPro" id="IPR009060">
    <property type="entry name" value="UBA-like_sf"/>
</dbReference>
<evidence type="ECO:0000313" key="10">
    <source>
        <dbReference type="EMBL" id="ROQ93534.1"/>
    </source>
</evidence>
<evidence type="ECO:0000256" key="7">
    <source>
        <dbReference type="RuleBase" id="RU000643"/>
    </source>
</evidence>
<dbReference type="Pfam" id="PF00889">
    <property type="entry name" value="EF_TS"/>
    <property type="match status" value="1"/>
</dbReference>
<dbReference type="FunFam" id="1.10.286.20:FF:000001">
    <property type="entry name" value="Elongation factor Ts"/>
    <property type="match status" value="1"/>
</dbReference>
<dbReference type="PROSITE" id="PS01127">
    <property type="entry name" value="EF_TS_2"/>
    <property type="match status" value="1"/>
</dbReference>
<dbReference type="NCBIfam" id="TIGR00116">
    <property type="entry name" value="tsf"/>
    <property type="match status" value="1"/>
</dbReference>
<keyword evidence="4 5" id="KW-0648">Protein biosynthesis</keyword>
<dbReference type="PROSITE" id="PS01126">
    <property type="entry name" value="EF_TS_1"/>
    <property type="match status" value="1"/>
</dbReference>
<dbReference type="SUPFAM" id="SSF54713">
    <property type="entry name" value="Elongation factor Ts (EF-Ts), dimerisation domain"/>
    <property type="match status" value="1"/>
</dbReference>
<evidence type="ECO:0000256" key="4">
    <source>
        <dbReference type="ARBA" id="ARBA00022917"/>
    </source>
</evidence>
<dbReference type="Gene3D" id="3.30.479.20">
    <property type="entry name" value="Elongation factor Ts, dimerisation domain"/>
    <property type="match status" value="1"/>
</dbReference>
<keyword evidence="3 5" id="KW-0251">Elongation factor</keyword>
<keyword evidence="5" id="KW-0963">Cytoplasm</keyword>
<name>A0A3N1UR20_9BACT</name>
<dbReference type="EMBL" id="RJVA01000011">
    <property type="protein sequence ID" value="ROQ93534.1"/>
    <property type="molecule type" value="Genomic_DNA"/>
</dbReference>
<dbReference type="CDD" id="cd14275">
    <property type="entry name" value="UBA_EF-Ts"/>
    <property type="match status" value="1"/>
</dbReference>
<comment type="subcellular location">
    <subcellularLocation>
        <location evidence="5 7">Cytoplasm</location>
    </subcellularLocation>
</comment>
<dbReference type="PANTHER" id="PTHR11741">
    <property type="entry name" value="ELONGATION FACTOR TS"/>
    <property type="match status" value="1"/>
</dbReference>
<sequence>MKAPHGAGCGLAPCGAPSGEGTERRGACRQPGLKEALRGNPSLSLARSKKGINRDKLSGTLSYRVKDLAAFGPERMIGKDFDAARSRLRARREHWRCMAHNTAADDPFAVATQEDEEEKSVEITSSMVRELREKTNAGMMDCKKALQETGGDMEKAVDLLRKKGLAVAMKRAGREVTEGAVHAYIHAGGKIGVLVEVNCETDFAARSEDFQTFIKDLAMHIAAMNPLGIQREDVPQDVVDRERAIFVEQAKESGKPANIVEKMVEGKMRKFYEENVLMEQAFVKDPDKTIADYLNELVAKTGERIVIRRFVRYQLGA</sequence>
<evidence type="ECO:0000256" key="1">
    <source>
        <dbReference type="ARBA" id="ARBA00005532"/>
    </source>
</evidence>
<feature type="region of interest" description="Disordered" evidence="8">
    <location>
        <begin position="1"/>
        <end position="41"/>
    </location>
</feature>
<evidence type="ECO:0000256" key="5">
    <source>
        <dbReference type="HAMAP-Rule" id="MF_00050"/>
    </source>
</evidence>
<dbReference type="AlphaFoldDB" id="A0A3N1UR20"/>
<dbReference type="InterPro" id="IPR018101">
    <property type="entry name" value="Transl_elong_Ts_CS"/>
</dbReference>
<comment type="caution">
    <text evidence="10">The sequence shown here is derived from an EMBL/GenBank/DDBJ whole genome shotgun (WGS) entry which is preliminary data.</text>
</comment>
<comment type="similarity">
    <text evidence="1 5 6">Belongs to the EF-Ts family.</text>
</comment>
<dbReference type="SUPFAM" id="SSF46934">
    <property type="entry name" value="UBA-like"/>
    <property type="match status" value="1"/>
</dbReference>
<comment type="caution">
    <text evidence="5">Lacks conserved residue(s) required for the propagation of feature annotation.</text>
</comment>
<evidence type="ECO:0000256" key="2">
    <source>
        <dbReference type="ARBA" id="ARBA00016956"/>
    </source>
</evidence>
<organism evidence="10 11">
    <name type="scientific">Desulfosoma caldarium</name>
    <dbReference type="NCBI Taxonomy" id="610254"/>
    <lineage>
        <taxon>Bacteria</taxon>
        <taxon>Pseudomonadati</taxon>
        <taxon>Thermodesulfobacteriota</taxon>
        <taxon>Syntrophobacteria</taxon>
        <taxon>Syntrophobacterales</taxon>
        <taxon>Syntrophobacteraceae</taxon>
        <taxon>Desulfosoma</taxon>
    </lineage>
</organism>
<dbReference type="InterPro" id="IPR014039">
    <property type="entry name" value="Transl_elong_EFTs/EF1B_dimer"/>
</dbReference>
<dbReference type="InterPro" id="IPR001816">
    <property type="entry name" value="Transl_elong_EFTs/EF1B"/>
</dbReference>
<dbReference type="GO" id="GO:0003746">
    <property type="term" value="F:translation elongation factor activity"/>
    <property type="evidence" value="ECO:0007669"/>
    <property type="project" value="UniProtKB-UniRule"/>
</dbReference>
<evidence type="ECO:0000259" key="9">
    <source>
        <dbReference type="Pfam" id="PF00889"/>
    </source>
</evidence>
<dbReference type="Gene3D" id="1.10.286.20">
    <property type="match status" value="1"/>
</dbReference>
<dbReference type="PANTHER" id="PTHR11741:SF0">
    <property type="entry name" value="ELONGATION FACTOR TS, MITOCHONDRIAL"/>
    <property type="match status" value="1"/>
</dbReference>
<evidence type="ECO:0000313" key="11">
    <source>
        <dbReference type="Proteomes" id="UP000276223"/>
    </source>
</evidence>
<dbReference type="Gene3D" id="1.10.8.10">
    <property type="entry name" value="DNA helicase RuvA subunit, C-terminal domain"/>
    <property type="match status" value="1"/>
</dbReference>
<evidence type="ECO:0000256" key="6">
    <source>
        <dbReference type="RuleBase" id="RU000642"/>
    </source>
</evidence>
<feature type="compositionally biased region" description="Low complexity" evidence="8">
    <location>
        <begin position="1"/>
        <end position="17"/>
    </location>
</feature>
<dbReference type="HAMAP" id="MF_00050">
    <property type="entry name" value="EF_Ts"/>
    <property type="match status" value="1"/>
</dbReference>
<protein>
    <recommendedName>
        <fullName evidence="2 5">Elongation factor Ts</fullName>
        <shortName evidence="5">EF-Ts</shortName>
    </recommendedName>
</protein>
<dbReference type="FunFam" id="1.10.8.10:FF:000001">
    <property type="entry name" value="Elongation factor Ts"/>
    <property type="match status" value="1"/>
</dbReference>
<comment type="function">
    <text evidence="5 6">Associates with the EF-Tu.GDP complex and induces the exchange of GDP to GTP. It remains bound to the aminoacyl-tRNA.EF-Tu.GTP complex up to the GTP hydrolysis stage on the ribosome.</text>
</comment>
<reference evidence="10 11" key="1">
    <citation type="submission" date="2018-11" db="EMBL/GenBank/DDBJ databases">
        <title>Genomic Encyclopedia of Type Strains, Phase IV (KMG-IV): sequencing the most valuable type-strain genomes for metagenomic binning, comparative biology and taxonomic classification.</title>
        <authorList>
            <person name="Goeker M."/>
        </authorList>
    </citation>
    <scope>NUCLEOTIDE SEQUENCE [LARGE SCALE GENOMIC DNA]</scope>
    <source>
        <strain evidence="10 11">DSM 22027</strain>
    </source>
</reference>
<evidence type="ECO:0000256" key="3">
    <source>
        <dbReference type="ARBA" id="ARBA00022768"/>
    </source>
</evidence>